<keyword evidence="3" id="KW-0328">Glycosyltransferase</keyword>
<dbReference type="OrthoDB" id="9802649at2"/>
<dbReference type="InterPro" id="IPR029044">
    <property type="entry name" value="Nucleotide-diphossugar_trans"/>
</dbReference>
<reference evidence="2 5" key="1">
    <citation type="submission" date="2015-06" db="EMBL/GenBank/DDBJ databases">
        <title>Genome sequence of Pseudoalteromonas carrageenovora.</title>
        <authorList>
            <person name="Xie B.-B."/>
            <person name="Rong J.-C."/>
            <person name="Qin Q.-L."/>
            <person name="Zhang Y.-Z."/>
        </authorList>
    </citation>
    <scope>NUCLEOTIDE SEQUENCE [LARGE SCALE GENOMIC DNA]</scope>
    <source>
        <strain evidence="2 5">IAM 12662</strain>
    </source>
</reference>
<dbReference type="PANTHER" id="PTHR43685">
    <property type="entry name" value="GLYCOSYLTRANSFERASE"/>
    <property type="match status" value="1"/>
</dbReference>
<dbReference type="InterPro" id="IPR001173">
    <property type="entry name" value="Glyco_trans_2-like"/>
</dbReference>
<evidence type="ECO:0000313" key="5">
    <source>
        <dbReference type="Proteomes" id="UP000615003"/>
    </source>
</evidence>
<evidence type="ECO:0000313" key="2">
    <source>
        <dbReference type="EMBL" id="MBE0381344.1"/>
    </source>
</evidence>
<accession>A0A2K4XA35</accession>
<protein>
    <submittedName>
        <fullName evidence="3">Beta-D-1,6 glucosyl transferase, family GT2</fullName>
        <ecNumber evidence="3">2.4.1.-</ecNumber>
    </submittedName>
</protein>
<dbReference type="Gene3D" id="3.90.550.10">
    <property type="entry name" value="Spore Coat Polysaccharide Biosynthesis Protein SpsA, Chain A"/>
    <property type="match status" value="1"/>
</dbReference>
<dbReference type="EC" id="2.4.1.-" evidence="3"/>
<dbReference type="RefSeq" id="WP_158657438.1">
    <property type="nucleotide sequence ID" value="NZ_AQGW01000014.1"/>
</dbReference>
<dbReference type="EMBL" id="AQGW01000014">
    <property type="protein sequence ID" value="MBE0381344.1"/>
    <property type="molecule type" value="Genomic_DNA"/>
</dbReference>
<dbReference type="Proteomes" id="UP000238288">
    <property type="component" value="Chromosome PCAR9a"/>
</dbReference>
<dbReference type="Proteomes" id="UP000615003">
    <property type="component" value="Unassembled WGS sequence"/>
</dbReference>
<evidence type="ECO:0000313" key="4">
    <source>
        <dbReference type="Proteomes" id="UP000238288"/>
    </source>
</evidence>
<dbReference type="GO" id="GO:0016757">
    <property type="term" value="F:glycosyltransferase activity"/>
    <property type="evidence" value="ECO:0007669"/>
    <property type="project" value="UniProtKB-KW"/>
</dbReference>
<dbReference type="Pfam" id="PF00535">
    <property type="entry name" value="Glycos_transf_2"/>
    <property type="match status" value="1"/>
</dbReference>
<proteinExistence type="predicted"/>
<dbReference type="SUPFAM" id="SSF53448">
    <property type="entry name" value="Nucleotide-diphospho-sugar transferases"/>
    <property type="match status" value="1"/>
</dbReference>
<dbReference type="GeneID" id="93663837"/>
<gene>
    <name evidence="3" type="ORF">PCAR9_A30348</name>
    <name evidence="2" type="ORF">PCARR_a3092</name>
</gene>
<dbReference type="InterPro" id="IPR050834">
    <property type="entry name" value="Glycosyltransf_2"/>
</dbReference>
<dbReference type="CDD" id="cd00761">
    <property type="entry name" value="Glyco_tranf_GTA_type"/>
    <property type="match status" value="1"/>
</dbReference>
<evidence type="ECO:0000259" key="1">
    <source>
        <dbReference type="Pfam" id="PF00535"/>
    </source>
</evidence>
<sequence length="318" mass="36475">MFNNNTIAVIIAAYNAEKTIVRAVESVVDDEFVSQVIVVDDCSSDSTMQMLAGLQKQFTKVSVFSTDINSGPAKARNIALTKCTAKWVTVLDSDDYIERGRFKKLLAHSEGIELIADDKFRINENDTTSRKTAMLGKRQKFPTLISLSDFIESNITKKGEFRKELGFIKPIIKRHFLLENNLTYQENMRLGEDYELYCRCLIFGAKLKLIEASGYVAVVRQNSLSGNHSKKDLIKLRDCDYELAKIESLTSHERKLLLRHAQSINIKVQWICFYSSIKNKNYKTTIKSITNSLSAFIFILKNLKTQFFIRVVRRRLNK</sequence>
<name>A0A2K4XA35_PSEVC</name>
<keyword evidence="3" id="KW-0808">Transferase</keyword>
<dbReference type="PANTHER" id="PTHR43685:SF2">
    <property type="entry name" value="GLYCOSYLTRANSFERASE 2-LIKE DOMAIN-CONTAINING PROTEIN"/>
    <property type="match status" value="1"/>
</dbReference>
<reference evidence="3 4" key="2">
    <citation type="submission" date="2017-11" db="EMBL/GenBank/DDBJ databases">
        <authorList>
            <person name="Han C.G."/>
        </authorList>
    </citation>
    <scope>NUCLEOTIDE SEQUENCE [LARGE SCALE GENOMIC DNA]</scope>
    <source>
        <strain evidence="4">ATCC 43555</strain>
        <strain evidence="3">ATCC43555</strain>
    </source>
</reference>
<dbReference type="AlphaFoldDB" id="A0A2K4XA35"/>
<organism evidence="3 4">
    <name type="scientific">Pseudoalteromonas carrageenovora IAM 12662</name>
    <dbReference type="NCBI Taxonomy" id="1314868"/>
    <lineage>
        <taxon>Bacteria</taxon>
        <taxon>Pseudomonadati</taxon>
        <taxon>Pseudomonadota</taxon>
        <taxon>Gammaproteobacteria</taxon>
        <taxon>Alteromonadales</taxon>
        <taxon>Pseudoalteromonadaceae</taxon>
        <taxon>Pseudoalteromonas</taxon>
    </lineage>
</organism>
<feature type="domain" description="Glycosyltransferase 2-like" evidence="1">
    <location>
        <begin position="9"/>
        <end position="133"/>
    </location>
</feature>
<keyword evidence="5" id="KW-1185">Reference proteome</keyword>
<dbReference type="EMBL" id="LT965928">
    <property type="protein sequence ID" value="SOU41179.1"/>
    <property type="molecule type" value="Genomic_DNA"/>
</dbReference>
<evidence type="ECO:0000313" key="3">
    <source>
        <dbReference type="EMBL" id="SOU41179.1"/>
    </source>
</evidence>